<organism evidence="1 2">
    <name type="scientific">Corynebacterium spheniscorum</name>
    <dbReference type="NCBI Taxonomy" id="185761"/>
    <lineage>
        <taxon>Bacteria</taxon>
        <taxon>Bacillati</taxon>
        <taxon>Actinomycetota</taxon>
        <taxon>Actinomycetes</taxon>
        <taxon>Mycobacteriales</taxon>
        <taxon>Corynebacteriaceae</taxon>
        <taxon>Corynebacterium</taxon>
    </lineage>
</organism>
<dbReference type="OrthoDB" id="4415055at2"/>
<dbReference type="RefSeq" id="WP_092283285.1">
    <property type="nucleotide sequence ID" value="NZ_FOPJ01000001.1"/>
</dbReference>
<dbReference type="STRING" id="185761.SAMN05660282_00072"/>
<dbReference type="Proteomes" id="UP000199065">
    <property type="component" value="Unassembled WGS sequence"/>
</dbReference>
<dbReference type="EMBL" id="FOPJ01000001">
    <property type="protein sequence ID" value="SFG15912.1"/>
    <property type="molecule type" value="Genomic_DNA"/>
</dbReference>
<keyword evidence="2" id="KW-1185">Reference proteome</keyword>
<evidence type="ECO:0000313" key="1">
    <source>
        <dbReference type="EMBL" id="SFG15912.1"/>
    </source>
</evidence>
<gene>
    <name evidence="1" type="ORF">SAMN05660282_00072</name>
</gene>
<protein>
    <submittedName>
        <fullName evidence="1">Uncharacterized protein</fullName>
    </submittedName>
</protein>
<dbReference type="AlphaFoldDB" id="A0A1I2PIC1"/>
<evidence type="ECO:0000313" key="2">
    <source>
        <dbReference type="Proteomes" id="UP000199065"/>
    </source>
</evidence>
<accession>A0A1I2PIC1</accession>
<proteinExistence type="predicted"/>
<name>A0A1I2PIC1_9CORY</name>
<reference evidence="1 2" key="1">
    <citation type="submission" date="2016-10" db="EMBL/GenBank/DDBJ databases">
        <authorList>
            <person name="de Groot N.N."/>
        </authorList>
    </citation>
    <scope>NUCLEOTIDE SEQUENCE [LARGE SCALE GENOMIC DNA]</scope>
    <source>
        <strain>J11</strain>
        <strain evidence="2">PG 39</strain>
    </source>
</reference>
<sequence length="244" mass="28021">MFEADPWRIPPIMAALRDTWEAQPELSFAELLDVLHNHGLNWSTSDEEFSTLLNHLNAAHPAHLPRDNAHATGSYLLRTTQPDFLVTVHPTRVILRLTTSPETRPGVWSYHSIERASVAEPLVIRDTAEVQHHLGVIQSIRAITVPSLPLRKGGYLHCRDITTREHTWLLRFPEAIMLLGTHIDLWRIHRRTTEYQHFRWQRLSGLQHPHADCIVDEHMNVGPLQESLLVEAPLPHIRSLSTLK</sequence>